<organism evidence="2 3">
    <name type="scientific">Porphyridium purpureum</name>
    <name type="common">Red alga</name>
    <name type="synonym">Porphyridium cruentum</name>
    <dbReference type="NCBI Taxonomy" id="35688"/>
    <lineage>
        <taxon>Eukaryota</taxon>
        <taxon>Rhodophyta</taxon>
        <taxon>Bangiophyceae</taxon>
        <taxon>Porphyridiales</taxon>
        <taxon>Porphyridiaceae</taxon>
        <taxon>Porphyridium</taxon>
    </lineage>
</organism>
<comment type="caution">
    <text evidence="2">The sequence shown here is derived from an EMBL/GenBank/DDBJ whole genome shotgun (WGS) entry which is preliminary data.</text>
</comment>
<sequence>MASGEGGVLRGADTHAGASLHGRLRGEADSRVMTEPPGTAMSQPRVAFAAQAVRAAAAAASGQHAALPLGPVSAKSCAAPAAQVVPPARRCPEAAEPGRHHAAVHGPEPTTRSSGTGHGASGRRGKPSRGRGSRGTSAARQTACGAGRANFGGTKGRASAEAGVGGIRRRVVEQTTGAA</sequence>
<feature type="region of interest" description="Disordered" evidence="1">
    <location>
        <begin position="1"/>
        <end position="45"/>
    </location>
</feature>
<protein>
    <submittedName>
        <fullName evidence="2">Uncharacterized protein</fullName>
    </submittedName>
</protein>
<dbReference type="Proteomes" id="UP000324585">
    <property type="component" value="Unassembled WGS sequence"/>
</dbReference>
<feature type="compositionally biased region" description="Basic and acidic residues" evidence="1">
    <location>
        <begin position="90"/>
        <end position="99"/>
    </location>
</feature>
<proteinExistence type="predicted"/>
<feature type="region of interest" description="Disordered" evidence="1">
    <location>
        <begin position="74"/>
        <end position="179"/>
    </location>
</feature>
<evidence type="ECO:0000256" key="1">
    <source>
        <dbReference type="SAM" id="MobiDB-lite"/>
    </source>
</evidence>
<feature type="compositionally biased region" description="Basic residues" evidence="1">
    <location>
        <begin position="121"/>
        <end position="132"/>
    </location>
</feature>
<name>A0A5J4YMJ6_PORPP</name>
<evidence type="ECO:0000313" key="2">
    <source>
        <dbReference type="EMBL" id="KAA8492468.1"/>
    </source>
</evidence>
<dbReference type="EMBL" id="VRMN01000009">
    <property type="protein sequence ID" value="KAA8492468.1"/>
    <property type="molecule type" value="Genomic_DNA"/>
</dbReference>
<keyword evidence="3" id="KW-1185">Reference proteome</keyword>
<gene>
    <name evidence="2" type="ORF">FVE85_7975</name>
</gene>
<feature type="compositionally biased region" description="Low complexity" evidence="1">
    <location>
        <begin position="77"/>
        <end position="88"/>
    </location>
</feature>
<reference evidence="3" key="1">
    <citation type="journal article" date="2019" name="Nat. Commun.">
        <title>Expansion of phycobilisome linker gene families in mesophilic red algae.</title>
        <authorList>
            <person name="Lee J."/>
            <person name="Kim D."/>
            <person name="Bhattacharya D."/>
            <person name="Yoon H.S."/>
        </authorList>
    </citation>
    <scope>NUCLEOTIDE SEQUENCE [LARGE SCALE GENOMIC DNA]</scope>
    <source>
        <strain evidence="3">CCMP 1328</strain>
    </source>
</reference>
<evidence type="ECO:0000313" key="3">
    <source>
        <dbReference type="Proteomes" id="UP000324585"/>
    </source>
</evidence>
<dbReference type="AlphaFoldDB" id="A0A5J4YMJ6"/>
<accession>A0A5J4YMJ6</accession>